<keyword evidence="3" id="KW-0949">S-adenosyl-L-methionine</keyword>
<evidence type="ECO:0000256" key="4">
    <source>
        <dbReference type="ARBA" id="ARBA00022723"/>
    </source>
</evidence>
<comment type="caution">
    <text evidence="8">The sequence shown here is derived from an EMBL/GenBank/DDBJ whole genome shotgun (WGS) entry which is preliminary data.</text>
</comment>
<keyword evidence="4" id="KW-0479">Metal-binding</keyword>
<evidence type="ECO:0000313" key="8">
    <source>
        <dbReference type="EMBL" id="MBK1703053.1"/>
    </source>
</evidence>
<dbReference type="CDD" id="cd01335">
    <property type="entry name" value="Radical_SAM"/>
    <property type="match status" value="1"/>
</dbReference>
<dbReference type="Proteomes" id="UP001296776">
    <property type="component" value="Unassembled WGS sequence"/>
</dbReference>
<keyword evidence="6" id="KW-0411">Iron-sulfur</keyword>
<dbReference type="InterPro" id="IPR012840">
    <property type="entry name" value="NrdG2"/>
</dbReference>
<feature type="domain" description="Radical SAM core" evidence="7">
    <location>
        <begin position="18"/>
        <end position="228"/>
    </location>
</feature>
<dbReference type="SFLD" id="SFLDG01094">
    <property type="entry name" value="Uncharacterised_Radical_SAM_Su"/>
    <property type="match status" value="1"/>
</dbReference>
<protein>
    <submittedName>
        <fullName evidence="8">Anaerobic ribonucleoside-triphosphate reductase activating protein</fullName>
    </submittedName>
</protein>
<evidence type="ECO:0000256" key="3">
    <source>
        <dbReference type="ARBA" id="ARBA00022691"/>
    </source>
</evidence>
<keyword evidence="2" id="KW-0004">4Fe-4S</keyword>
<evidence type="ECO:0000256" key="2">
    <source>
        <dbReference type="ARBA" id="ARBA00022485"/>
    </source>
</evidence>
<dbReference type="NCBIfam" id="TIGR02495">
    <property type="entry name" value="NrdG2"/>
    <property type="match status" value="1"/>
</dbReference>
<dbReference type="AlphaFoldDB" id="A0AAJ0X8G8"/>
<sequence>MSDTLRVGGLTPLTSVDYPGELAAVVYCQGCPWRCPYCHNRHLVDETGAVPAQLDWAEVLRRLESRRGLLDAVVFSGGEPTAQAALAAAMAEVRALGFKVGLHTGGPYPERLQRLLPHLDWVGLDIKALPEDYAQVTGAAGSGERAWQSLRLLLDAGVDLEVRTTPMPGLDDDAYLQRLMQQLADAGVRNYVLQQCQPVHLRDPSLKGRLRALPEHWPSAPIEHVALRAA</sequence>
<dbReference type="GO" id="GO:0051539">
    <property type="term" value="F:4 iron, 4 sulfur cluster binding"/>
    <property type="evidence" value="ECO:0007669"/>
    <property type="project" value="UniProtKB-KW"/>
</dbReference>
<dbReference type="InterPro" id="IPR013785">
    <property type="entry name" value="Aldolase_TIM"/>
</dbReference>
<keyword evidence="9" id="KW-1185">Reference proteome</keyword>
<dbReference type="InterPro" id="IPR034457">
    <property type="entry name" value="Organic_radical-activating"/>
</dbReference>
<reference evidence="8" key="1">
    <citation type="submission" date="2017-08" db="EMBL/GenBank/DDBJ databases">
        <authorList>
            <person name="Imhoff J.F."/>
            <person name="Rahn T."/>
            <person name="Kuenzel S."/>
            <person name="Neulinger S.C."/>
        </authorList>
    </citation>
    <scope>NUCLEOTIDE SEQUENCE</scope>
    <source>
        <strain evidence="8">DSM 11080</strain>
    </source>
</reference>
<dbReference type="Pfam" id="PF04055">
    <property type="entry name" value="Radical_SAM"/>
    <property type="match status" value="1"/>
</dbReference>
<dbReference type="PANTHER" id="PTHR30352">
    <property type="entry name" value="PYRUVATE FORMATE-LYASE-ACTIVATING ENZYME"/>
    <property type="match status" value="1"/>
</dbReference>
<gene>
    <name evidence="8" type="ORF">CKO40_00415</name>
</gene>
<dbReference type="GO" id="GO:0003824">
    <property type="term" value="F:catalytic activity"/>
    <property type="evidence" value="ECO:0007669"/>
    <property type="project" value="InterPro"/>
</dbReference>
<evidence type="ECO:0000313" key="9">
    <source>
        <dbReference type="Proteomes" id="UP001296776"/>
    </source>
</evidence>
<dbReference type="SFLD" id="SFLDS00029">
    <property type="entry name" value="Radical_SAM"/>
    <property type="match status" value="1"/>
</dbReference>
<organism evidence="8 9">
    <name type="scientific">Halochromatium glycolicum</name>
    <dbReference type="NCBI Taxonomy" id="85075"/>
    <lineage>
        <taxon>Bacteria</taxon>
        <taxon>Pseudomonadati</taxon>
        <taxon>Pseudomonadota</taxon>
        <taxon>Gammaproteobacteria</taxon>
        <taxon>Chromatiales</taxon>
        <taxon>Chromatiaceae</taxon>
        <taxon>Halochromatium</taxon>
    </lineage>
</organism>
<keyword evidence="5" id="KW-0408">Iron</keyword>
<evidence type="ECO:0000256" key="5">
    <source>
        <dbReference type="ARBA" id="ARBA00023004"/>
    </source>
</evidence>
<dbReference type="PROSITE" id="PS51918">
    <property type="entry name" value="RADICAL_SAM"/>
    <property type="match status" value="1"/>
</dbReference>
<dbReference type="EMBL" id="NRSJ01000001">
    <property type="protein sequence ID" value="MBK1703053.1"/>
    <property type="molecule type" value="Genomic_DNA"/>
</dbReference>
<proteinExistence type="predicted"/>
<comment type="cofactor">
    <cofactor evidence="1">
        <name>[4Fe-4S] cluster</name>
        <dbReference type="ChEBI" id="CHEBI:49883"/>
    </cofactor>
</comment>
<dbReference type="Gene3D" id="3.20.20.70">
    <property type="entry name" value="Aldolase class I"/>
    <property type="match status" value="1"/>
</dbReference>
<dbReference type="GO" id="GO:0046872">
    <property type="term" value="F:metal ion binding"/>
    <property type="evidence" value="ECO:0007669"/>
    <property type="project" value="UniProtKB-KW"/>
</dbReference>
<accession>A0AAJ0X8G8</accession>
<evidence type="ECO:0000256" key="1">
    <source>
        <dbReference type="ARBA" id="ARBA00001966"/>
    </source>
</evidence>
<dbReference type="SUPFAM" id="SSF102114">
    <property type="entry name" value="Radical SAM enzymes"/>
    <property type="match status" value="1"/>
</dbReference>
<reference evidence="8" key="2">
    <citation type="journal article" date="2020" name="Microorganisms">
        <title>Osmotic Adaptation and Compatible Solute Biosynthesis of Phototrophic Bacteria as Revealed from Genome Analyses.</title>
        <authorList>
            <person name="Imhoff J.F."/>
            <person name="Rahn T."/>
            <person name="Kunzel S."/>
            <person name="Keller A."/>
            <person name="Neulinger S.C."/>
        </authorList>
    </citation>
    <scope>NUCLEOTIDE SEQUENCE</scope>
    <source>
        <strain evidence="8">DSM 11080</strain>
    </source>
</reference>
<name>A0AAJ0X8G8_9GAMM</name>
<dbReference type="RefSeq" id="WP_200343685.1">
    <property type="nucleotide sequence ID" value="NZ_NRSJ01000001.1"/>
</dbReference>
<dbReference type="InterPro" id="IPR058240">
    <property type="entry name" value="rSAM_sf"/>
</dbReference>
<evidence type="ECO:0000259" key="7">
    <source>
        <dbReference type="PROSITE" id="PS51918"/>
    </source>
</evidence>
<dbReference type="PANTHER" id="PTHR30352:SF13">
    <property type="entry name" value="GLYCYL-RADICAL ENZYME ACTIVATING ENZYME YJJW-RELATED"/>
    <property type="match status" value="1"/>
</dbReference>
<evidence type="ECO:0000256" key="6">
    <source>
        <dbReference type="ARBA" id="ARBA00023014"/>
    </source>
</evidence>
<dbReference type="InterPro" id="IPR007197">
    <property type="entry name" value="rSAM"/>
</dbReference>